<dbReference type="EMBL" id="JH660637">
    <property type="protein sequence ID" value="EIM30511.1"/>
    <property type="molecule type" value="Genomic_DNA"/>
</dbReference>
<organism evidence="8 9">
    <name type="scientific">Microvirga lotononidis</name>
    <dbReference type="NCBI Taxonomy" id="864069"/>
    <lineage>
        <taxon>Bacteria</taxon>
        <taxon>Pseudomonadati</taxon>
        <taxon>Pseudomonadota</taxon>
        <taxon>Alphaproteobacteria</taxon>
        <taxon>Hyphomicrobiales</taxon>
        <taxon>Methylobacteriaceae</taxon>
        <taxon>Microvirga</taxon>
    </lineage>
</organism>
<keyword evidence="9" id="KW-1185">Reference proteome</keyword>
<feature type="domain" description="HTH luxR-type" evidence="6">
    <location>
        <begin position="119"/>
        <end position="184"/>
    </location>
</feature>
<reference evidence="8 9" key="1">
    <citation type="submission" date="2012-02" db="EMBL/GenBank/DDBJ databases">
        <title>Improved High-Quality Draft sequence of Microvirga sp. WSM3557.</title>
        <authorList>
            <consortium name="US DOE Joint Genome Institute"/>
            <person name="Lucas S."/>
            <person name="Han J."/>
            <person name="Lapidus A."/>
            <person name="Cheng J.-F."/>
            <person name="Goodwin L."/>
            <person name="Pitluck S."/>
            <person name="Peters L."/>
            <person name="Zhang X."/>
            <person name="Detter J.C."/>
            <person name="Han C."/>
            <person name="Tapia R."/>
            <person name="Land M."/>
            <person name="Hauser L."/>
            <person name="Kyrpides N."/>
            <person name="Ivanova N."/>
            <person name="Pagani I."/>
            <person name="Brau L."/>
            <person name="Yates R."/>
            <person name="O'Hara G."/>
            <person name="Rui T."/>
            <person name="Howieson J."/>
            <person name="Reeve W."/>
            <person name="Woyke T."/>
        </authorList>
    </citation>
    <scope>NUCLEOTIDE SEQUENCE [LARGE SCALE GENOMIC DNA]</scope>
    <source>
        <strain evidence="8 9">WSM3557</strain>
    </source>
</reference>
<keyword evidence="1 5" id="KW-0597">Phosphoprotein</keyword>
<feature type="modified residue" description="4-aspartylphosphate" evidence="5">
    <location>
        <position position="29"/>
    </location>
</feature>
<dbReference type="GO" id="GO:0006355">
    <property type="term" value="P:regulation of DNA-templated transcription"/>
    <property type="evidence" value="ECO:0007669"/>
    <property type="project" value="InterPro"/>
</dbReference>
<dbReference type="STRING" id="864069.MicloDRAFT_00007610"/>
<dbReference type="PANTHER" id="PTHR43214">
    <property type="entry name" value="TWO-COMPONENT RESPONSE REGULATOR"/>
    <property type="match status" value="1"/>
</dbReference>
<dbReference type="PATRIC" id="fig|864069.3.peg.848"/>
<dbReference type="InterPro" id="IPR000792">
    <property type="entry name" value="Tscrpt_reg_LuxR_C"/>
</dbReference>
<dbReference type="InterPro" id="IPR058245">
    <property type="entry name" value="NreC/VraR/RcsB-like_REC"/>
</dbReference>
<dbReference type="Pfam" id="PF00072">
    <property type="entry name" value="Response_reg"/>
    <property type="match status" value="1"/>
</dbReference>
<dbReference type="Proteomes" id="UP000003947">
    <property type="component" value="Unassembled WGS sequence"/>
</dbReference>
<dbReference type="SMART" id="SM00421">
    <property type="entry name" value="HTH_LUXR"/>
    <property type="match status" value="1"/>
</dbReference>
<evidence type="ECO:0000259" key="7">
    <source>
        <dbReference type="PROSITE" id="PS50110"/>
    </source>
</evidence>
<dbReference type="PANTHER" id="PTHR43214:SF41">
    <property type="entry name" value="NITRATE_NITRITE RESPONSE REGULATOR PROTEIN NARP"/>
    <property type="match status" value="1"/>
</dbReference>
<dbReference type="InterPro" id="IPR039420">
    <property type="entry name" value="WalR-like"/>
</dbReference>
<dbReference type="Pfam" id="PF00196">
    <property type="entry name" value="GerE"/>
    <property type="match status" value="1"/>
</dbReference>
<evidence type="ECO:0000259" key="6">
    <source>
        <dbReference type="PROSITE" id="PS50043"/>
    </source>
</evidence>
<sequence length="191" mass="20952">MFEIATECLDGRAALRAIQALNPELAILDLAMPSLNGIEVLAAMDTSRVRTRVIVLTASADDHQIAEAVELGAYGFMLKDTAADTLIECMRAVSMGNRWLPVELVESAIKRVQNHLSLVEKAASVLTARENEIVRLVAEGQSNREIGRQMGITEGTVKIHLHNVYQKLGVNNRTALTAWALNFRNASRTET</sequence>
<feature type="domain" description="Response regulatory" evidence="7">
    <location>
        <begin position="1"/>
        <end position="94"/>
    </location>
</feature>
<keyword evidence="3 8" id="KW-0238">DNA-binding</keyword>
<dbReference type="PROSITE" id="PS50110">
    <property type="entry name" value="RESPONSE_REGULATORY"/>
    <property type="match status" value="1"/>
</dbReference>
<dbReference type="InterPro" id="IPR016032">
    <property type="entry name" value="Sig_transdc_resp-reg_C-effctor"/>
</dbReference>
<gene>
    <name evidence="8" type="ORF">MicloDRAFT_00007610</name>
</gene>
<dbReference type="SMART" id="SM00448">
    <property type="entry name" value="REC"/>
    <property type="match status" value="1"/>
</dbReference>
<evidence type="ECO:0000256" key="1">
    <source>
        <dbReference type="ARBA" id="ARBA00022553"/>
    </source>
</evidence>
<dbReference type="InterPro" id="IPR001789">
    <property type="entry name" value="Sig_transdc_resp-reg_receiver"/>
</dbReference>
<protein>
    <submittedName>
        <fullName evidence="8">Response regulator containing a CheY-like receiver domain and an HTH DNA-binding domain</fullName>
    </submittedName>
</protein>
<dbReference type="GO" id="GO:0000160">
    <property type="term" value="P:phosphorelay signal transduction system"/>
    <property type="evidence" value="ECO:0007669"/>
    <property type="project" value="InterPro"/>
</dbReference>
<dbReference type="PRINTS" id="PR00038">
    <property type="entry name" value="HTHLUXR"/>
</dbReference>
<dbReference type="PROSITE" id="PS00622">
    <property type="entry name" value="HTH_LUXR_1"/>
    <property type="match status" value="1"/>
</dbReference>
<dbReference type="GO" id="GO:0003677">
    <property type="term" value="F:DNA binding"/>
    <property type="evidence" value="ECO:0007669"/>
    <property type="project" value="UniProtKB-KW"/>
</dbReference>
<evidence type="ECO:0000313" key="8">
    <source>
        <dbReference type="EMBL" id="EIM30511.1"/>
    </source>
</evidence>
<proteinExistence type="predicted"/>
<accession>I4Z2R9</accession>
<keyword evidence="2" id="KW-0805">Transcription regulation</keyword>
<evidence type="ECO:0000256" key="5">
    <source>
        <dbReference type="PROSITE-ProRule" id="PRU00169"/>
    </source>
</evidence>
<dbReference type="HOGENOM" id="CLU_000445_90_10_5"/>
<evidence type="ECO:0000313" key="9">
    <source>
        <dbReference type="Proteomes" id="UP000003947"/>
    </source>
</evidence>
<evidence type="ECO:0000256" key="4">
    <source>
        <dbReference type="ARBA" id="ARBA00023163"/>
    </source>
</evidence>
<dbReference type="PROSITE" id="PS50043">
    <property type="entry name" value="HTH_LUXR_2"/>
    <property type="match status" value="1"/>
</dbReference>
<keyword evidence="4" id="KW-0804">Transcription</keyword>
<dbReference type="CDD" id="cd17535">
    <property type="entry name" value="REC_NarL-like"/>
    <property type="match status" value="1"/>
</dbReference>
<dbReference type="SUPFAM" id="SSF52172">
    <property type="entry name" value="CheY-like"/>
    <property type="match status" value="1"/>
</dbReference>
<evidence type="ECO:0000256" key="3">
    <source>
        <dbReference type="ARBA" id="ARBA00023125"/>
    </source>
</evidence>
<dbReference type="SUPFAM" id="SSF46894">
    <property type="entry name" value="C-terminal effector domain of the bipartite response regulators"/>
    <property type="match status" value="1"/>
</dbReference>
<evidence type="ECO:0000256" key="2">
    <source>
        <dbReference type="ARBA" id="ARBA00023015"/>
    </source>
</evidence>
<name>I4Z2R9_9HYPH</name>
<dbReference type="CDD" id="cd06170">
    <property type="entry name" value="LuxR_C_like"/>
    <property type="match status" value="1"/>
</dbReference>
<dbReference type="InterPro" id="IPR011006">
    <property type="entry name" value="CheY-like_superfamily"/>
</dbReference>
<dbReference type="Gene3D" id="3.40.50.2300">
    <property type="match status" value="1"/>
</dbReference>
<dbReference type="AlphaFoldDB" id="I4Z2R9"/>
<dbReference type="eggNOG" id="COG2197">
    <property type="taxonomic scope" value="Bacteria"/>
</dbReference>